<comment type="caution">
    <text evidence="1">The sequence shown here is derived from an EMBL/GenBank/DDBJ whole genome shotgun (WGS) entry which is preliminary data.</text>
</comment>
<proteinExistence type="predicted"/>
<evidence type="ECO:0008006" key="3">
    <source>
        <dbReference type="Google" id="ProtNLM"/>
    </source>
</evidence>
<reference evidence="1 2" key="1">
    <citation type="journal article" date="2015" name="Genome Announc.">
        <title>Draft Genome Sequence of Cyanobacterium Hassallia byssoidea Strain VB512170, Isolated from Monuments in India.</title>
        <authorList>
            <person name="Singh D."/>
            <person name="Chandrababunaidu M.M."/>
            <person name="Panda A."/>
            <person name="Sen D."/>
            <person name="Bhattacharyya S."/>
            <person name="Adhikary S.P."/>
            <person name="Tripathy S."/>
        </authorList>
    </citation>
    <scope>NUCLEOTIDE SEQUENCE [LARGE SCALE GENOMIC DNA]</scope>
    <source>
        <strain evidence="1 2">VB512170</strain>
    </source>
</reference>
<dbReference type="EMBL" id="JTCM02000124">
    <property type="protein sequence ID" value="NEU76665.1"/>
    <property type="molecule type" value="Genomic_DNA"/>
</dbReference>
<gene>
    <name evidence="1" type="ORF">PI95_030190</name>
</gene>
<dbReference type="RefSeq" id="WP_039738184.1">
    <property type="nucleotide sequence ID" value="NZ_JTCM02000124.1"/>
</dbReference>
<protein>
    <recommendedName>
        <fullName evidence="3">Lysozyme family protein</fullName>
    </recommendedName>
</protein>
<accession>A0A846HH41</accession>
<name>A0A846HH41_9CYAN</name>
<keyword evidence="2" id="KW-1185">Reference proteome</keyword>
<organism evidence="1 2">
    <name type="scientific">Hassallia byssoidea VB512170</name>
    <dbReference type="NCBI Taxonomy" id="1304833"/>
    <lineage>
        <taxon>Bacteria</taxon>
        <taxon>Bacillati</taxon>
        <taxon>Cyanobacteriota</taxon>
        <taxon>Cyanophyceae</taxon>
        <taxon>Nostocales</taxon>
        <taxon>Tolypothrichaceae</taxon>
        <taxon>Hassallia</taxon>
    </lineage>
</organism>
<dbReference type="Proteomes" id="UP000031549">
    <property type="component" value="Unassembled WGS sequence"/>
</dbReference>
<evidence type="ECO:0000313" key="1">
    <source>
        <dbReference type="EMBL" id="NEU76665.1"/>
    </source>
</evidence>
<evidence type="ECO:0000313" key="2">
    <source>
        <dbReference type="Proteomes" id="UP000031549"/>
    </source>
</evidence>
<dbReference type="AlphaFoldDB" id="A0A846HH41"/>
<sequence length="205" mass="23469">MTEVSVRLRDLKPEYQKLWQSCQIKSDQLDTTKQIVAKIRANRDRYQAVQQKINVPWYFIAVIHNMESSLSFSKHLHNGDPLKKRTVNVPAGRPVPDPIKGWDVGYTWEESAIDALTKGGKDLDKVKDWSLPAQLWQIEQYNGFGYRQNHPDVLTPYLWSGTNHYTKGKYTSDGKWNANAVSEQIGAAALLKILIKEENLTILMA</sequence>